<dbReference type="PANTHER" id="PTHR47439">
    <property type="entry name" value="LOW MOLECULAR WEIGHT PHOSPHOTYROSINE PROTEIN PHOSPHATASE-RELATED"/>
    <property type="match status" value="1"/>
</dbReference>
<name>A0A9D4ZM11_ADICA</name>
<organism evidence="2 3">
    <name type="scientific">Adiantum capillus-veneris</name>
    <name type="common">Maidenhair fern</name>
    <dbReference type="NCBI Taxonomy" id="13818"/>
    <lineage>
        <taxon>Eukaryota</taxon>
        <taxon>Viridiplantae</taxon>
        <taxon>Streptophyta</taxon>
        <taxon>Embryophyta</taxon>
        <taxon>Tracheophyta</taxon>
        <taxon>Polypodiopsida</taxon>
        <taxon>Polypodiidae</taxon>
        <taxon>Polypodiales</taxon>
        <taxon>Pteridineae</taxon>
        <taxon>Pteridaceae</taxon>
        <taxon>Vittarioideae</taxon>
        <taxon>Adiantum</taxon>
    </lineage>
</organism>
<protein>
    <recommendedName>
        <fullName evidence="1">Phosphotyrosine protein phosphatase I domain-containing protein</fullName>
    </recommendedName>
</protein>
<keyword evidence="3" id="KW-1185">Reference proteome</keyword>
<evidence type="ECO:0000313" key="3">
    <source>
        <dbReference type="Proteomes" id="UP000886520"/>
    </source>
</evidence>
<dbReference type="OrthoDB" id="3388at2759"/>
<dbReference type="Pfam" id="PF01451">
    <property type="entry name" value="LMWPc"/>
    <property type="match status" value="1"/>
</dbReference>
<evidence type="ECO:0000259" key="1">
    <source>
        <dbReference type="SMART" id="SM00226"/>
    </source>
</evidence>
<dbReference type="SMART" id="SM00226">
    <property type="entry name" value="LMWPc"/>
    <property type="match status" value="1"/>
</dbReference>
<reference evidence="2" key="1">
    <citation type="submission" date="2021-01" db="EMBL/GenBank/DDBJ databases">
        <title>Adiantum capillus-veneris genome.</title>
        <authorList>
            <person name="Fang Y."/>
            <person name="Liao Q."/>
        </authorList>
    </citation>
    <scope>NUCLEOTIDE SEQUENCE</scope>
    <source>
        <strain evidence="2">H3</strain>
        <tissue evidence="2">Leaf</tissue>
    </source>
</reference>
<dbReference type="EMBL" id="JABFUD020000004">
    <property type="protein sequence ID" value="KAI5080648.1"/>
    <property type="molecule type" value="Genomic_DNA"/>
</dbReference>
<comment type="caution">
    <text evidence="2">The sequence shown here is derived from an EMBL/GenBank/DDBJ whole genome shotgun (WGS) entry which is preliminary data.</text>
</comment>
<dbReference type="Gene3D" id="3.40.50.2300">
    <property type="match status" value="1"/>
</dbReference>
<dbReference type="Proteomes" id="UP000886520">
    <property type="component" value="Chromosome 4"/>
</dbReference>
<dbReference type="SUPFAM" id="SSF52788">
    <property type="entry name" value="Phosphotyrosine protein phosphatases I"/>
    <property type="match status" value="1"/>
</dbReference>
<dbReference type="InterPro" id="IPR052995">
    <property type="entry name" value="LMW-PTP"/>
</dbReference>
<evidence type="ECO:0000313" key="2">
    <source>
        <dbReference type="EMBL" id="KAI5080648.1"/>
    </source>
</evidence>
<proteinExistence type="predicted"/>
<dbReference type="InterPro" id="IPR023485">
    <property type="entry name" value="Ptyr_pPase"/>
</dbReference>
<accession>A0A9D4ZM11</accession>
<dbReference type="PANTHER" id="PTHR47439:SF1">
    <property type="entry name" value="ACID PHOSPHATASE"/>
    <property type="match status" value="1"/>
</dbReference>
<feature type="domain" description="Phosphotyrosine protein phosphatase I" evidence="1">
    <location>
        <begin position="1"/>
        <end position="105"/>
    </location>
</feature>
<dbReference type="InterPro" id="IPR036196">
    <property type="entry name" value="Ptyr_pPase_sf"/>
</dbReference>
<dbReference type="AlphaFoldDB" id="A0A9D4ZM11"/>
<gene>
    <name evidence="2" type="ORF">GOP47_0003831</name>
</gene>
<sequence length="167" mass="18787">MKAAASKRGVKLMSISRPIRPSDFEEFDIILAMDRKNKEDILKAHRHWSTTQALPPSSEKKVKLMCEYCKKFDVTEVPDPYYGGAAGFEKVLDLLEDACESLLDSLVSSTSSKKLSGQWALYIVVREHMRMMDGTSYVTWLLTHPPHGHPVAPCLLIAVVTCSKLYI</sequence>